<evidence type="ECO:0000256" key="4">
    <source>
        <dbReference type="ARBA" id="ARBA00011738"/>
    </source>
</evidence>
<comment type="catalytic activity">
    <reaction evidence="9">
        <text>orotidine 5'-phosphate + diphosphate = orotate + 5-phospho-alpha-D-ribose 1-diphosphate</text>
        <dbReference type="Rhea" id="RHEA:10380"/>
        <dbReference type="ChEBI" id="CHEBI:30839"/>
        <dbReference type="ChEBI" id="CHEBI:33019"/>
        <dbReference type="ChEBI" id="CHEBI:57538"/>
        <dbReference type="ChEBI" id="CHEBI:58017"/>
        <dbReference type="EC" id="2.4.2.10"/>
    </reaction>
</comment>
<evidence type="ECO:0000256" key="7">
    <source>
        <dbReference type="ARBA" id="ARBA00022679"/>
    </source>
</evidence>
<keyword evidence="7 9" id="KW-0808">Transferase</keyword>
<evidence type="ECO:0000256" key="5">
    <source>
        <dbReference type="ARBA" id="ARBA00011971"/>
    </source>
</evidence>
<accession>A0A9D1W0Z4</accession>
<evidence type="ECO:0000256" key="1">
    <source>
        <dbReference type="ARBA" id="ARBA00003769"/>
    </source>
</evidence>
<feature type="binding site" evidence="9">
    <location>
        <position position="98"/>
    </location>
    <ligand>
        <name>5-phospho-alpha-D-ribose 1-diphosphate</name>
        <dbReference type="ChEBI" id="CHEBI:58017"/>
        <note>ligand shared between dimeric partners</note>
    </ligand>
</feature>
<comment type="caution">
    <text evidence="9">Lacks conserved residue(s) required for the propagation of feature annotation.</text>
</comment>
<dbReference type="AlphaFoldDB" id="A0A9D1W0Z4"/>
<feature type="binding site" description="in other chain" evidence="9">
    <location>
        <position position="99"/>
    </location>
    <ligand>
        <name>5-phospho-alpha-D-ribose 1-diphosphate</name>
        <dbReference type="ChEBI" id="CHEBI:58017"/>
        <note>ligand shared between dimeric partners</note>
    </ligand>
</feature>
<evidence type="ECO:0000259" key="10">
    <source>
        <dbReference type="Pfam" id="PF00156"/>
    </source>
</evidence>
<dbReference type="InterPro" id="IPR004467">
    <property type="entry name" value="Or_phspho_trans_dom"/>
</dbReference>
<evidence type="ECO:0000256" key="3">
    <source>
        <dbReference type="ARBA" id="ARBA00006340"/>
    </source>
</evidence>
<comment type="caution">
    <text evidence="11">The sequence shown here is derived from an EMBL/GenBank/DDBJ whole genome shotgun (WGS) entry which is preliminary data.</text>
</comment>
<evidence type="ECO:0000256" key="9">
    <source>
        <dbReference type="HAMAP-Rule" id="MF_01208"/>
    </source>
</evidence>
<dbReference type="Pfam" id="PF00156">
    <property type="entry name" value="Pribosyltran"/>
    <property type="match status" value="1"/>
</dbReference>
<keyword evidence="8 9" id="KW-0665">Pyrimidine biosynthesis</keyword>
<evidence type="ECO:0000313" key="11">
    <source>
        <dbReference type="EMBL" id="HIX49847.1"/>
    </source>
</evidence>
<comment type="similarity">
    <text evidence="3 9">Belongs to the purine/pyrimidine phosphoribosyltransferase family. PyrE subfamily.</text>
</comment>
<dbReference type="CDD" id="cd06223">
    <property type="entry name" value="PRTases_typeI"/>
    <property type="match status" value="1"/>
</dbReference>
<dbReference type="HAMAP" id="MF_01208">
    <property type="entry name" value="PyrE"/>
    <property type="match status" value="1"/>
</dbReference>
<keyword evidence="6 9" id="KW-0328">Glycosyltransferase</keyword>
<dbReference type="GO" id="GO:0006207">
    <property type="term" value="P:'de novo' pyrimidine nucleobase biosynthetic process"/>
    <property type="evidence" value="ECO:0007669"/>
    <property type="project" value="TreeGrafter"/>
</dbReference>
<comment type="function">
    <text evidence="1 9">Catalyzes the transfer of a ribosyl phosphate group from 5-phosphoribose 1-diphosphate to orotate, leading to the formation of orotidine monophosphate (OMP).</text>
</comment>
<dbReference type="GO" id="GO:0000287">
    <property type="term" value="F:magnesium ion binding"/>
    <property type="evidence" value="ECO:0007669"/>
    <property type="project" value="UniProtKB-UniRule"/>
</dbReference>
<feature type="binding site" evidence="9">
    <location>
        <position position="102"/>
    </location>
    <ligand>
        <name>5-phospho-alpha-D-ribose 1-diphosphate</name>
        <dbReference type="ChEBI" id="CHEBI:58017"/>
        <note>ligand shared between dimeric partners</note>
    </ligand>
</feature>
<organism evidence="11 12">
    <name type="scientific">Candidatus Borkfalkia faecavium</name>
    <dbReference type="NCBI Taxonomy" id="2838508"/>
    <lineage>
        <taxon>Bacteria</taxon>
        <taxon>Bacillati</taxon>
        <taxon>Bacillota</taxon>
        <taxon>Clostridia</taxon>
        <taxon>Christensenellales</taxon>
        <taxon>Christensenellaceae</taxon>
        <taxon>Candidatus Borkfalkia</taxon>
    </lineage>
</organism>
<name>A0A9D1W0Z4_9FIRM</name>
<dbReference type="EC" id="2.4.2.10" evidence="5 9"/>
<feature type="binding site" evidence="9">
    <location>
        <position position="129"/>
    </location>
    <ligand>
        <name>orotate</name>
        <dbReference type="ChEBI" id="CHEBI:30839"/>
    </ligand>
</feature>
<dbReference type="NCBIfam" id="TIGR00336">
    <property type="entry name" value="pyrE"/>
    <property type="match status" value="1"/>
</dbReference>
<sequence>MNYKQKFIQFLAECGVLKFGTFTLKSGRVAPYFLNAGEYKTGAQIRRLGEFYAACIHENNIPVQTLFGPAYKGIPLALSAAVALYEQYGQDVNFCFDRKEVKDHGEGGMFVGKQLQDGEQVVIVEDVMTSGKALKEVLPKLRGAAKVDITGMVITVDRMEKALGSEQSAVQQAFAEEGVKVYSIVTIADIIEALEEGVIAGKEHVPAIRAYLEQYGARY</sequence>
<dbReference type="InterPro" id="IPR029057">
    <property type="entry name" value="PRTase-like"/>
</dbReference>
<dbReference type="Proteomes" id="UP000886847">
    <property type="component" value="Unassembled WGS sequence"/>
</dbReference>
<evidence type="ECO:0000256" key="2">
    <source>
        <dbReference type="ARBA" id="ARBA00004889"/>
    </source>
</evidence>
<dbReference type="PANTHER" id="PTHR46683:SF1">
    <property type="entry name" value="OROTATE PHOSPHORIBOSYLTRANSFERASE 1-RELATED"/>
    <property type="match status" value="1"/>
</dbReference>
<evidence type="ECO:0000313" key="12">
    <source>
        <dbReference type="Proteomes" id="UP000886847"/>
    </source>
</evidence>
<comment type="cofactor">
    <cofactor evidence="9">
        <name>Mg(2+)</name>
        <dbReference type="ChEBI" id="CHEBI:18420"/>
    </cofactor>
</comment>
<reference evidence="11" key="1">
    <citation type="journal article" date="2021" name="PeerJ">
        <title>Extensive microbial diversity within the chicken gut microbiome revealed by metagenomics and culture.</title>
        <authorList>
            <person name="Gilroy R."/>
            <person name="Ravi A."/>
            <person name="Getino M."/>
            <person name="Pursley I."/>
            <person name="Horton D.L."/>
            <person name="Alikhan N.F."/>
            <person name="Baker D."/>
            <person name="Gharbi K."/>
            <person name="Hall N."/>
            <person name="Watson M."/>
            <person name="Adriaenssens E.M."/>
            <person name="Foster-Nyarko E."/>
            <person name="Jarju S."/>
            <person name="Secka A."/>
            <person name="Antonio M."/>
            <person name="Oren A."/>
            <person name="Chaudhuri R.R."/>
            <person name="La Ragione R."/>
            <person name="Hildebrand F."/>
            <person name="Pallen M.J."/>
        </authorList>
    </citation>
    <scope>NUCLEOTIDE SEQUENCE</scope>
    <source>
        <strain evidence="11">2189</strain>
    </source>
</reference>
<feature type="binding site" description="in other chain" evidence="9">
    <location>
        <position position="25"/>
    </location>
    <ligand>
        <name>5-phospho-alpha-D-ribose 1-diphosphate</name>
        <dbReference type="ChEBI" id="CHEBI:58017"/>
        <note>ligand shared between dimeric partners</note>
    </ligand>
</feature>
<dbReference type="InterPro" id="IPR000836">
    <property type="entry name" value="PRTase_dom"/>
</dbReference>
<evidence type="ECO:0000256" key="6">
    <source>
        <dbReference type="ARBA" id="ARBA00022676"/>
    </source>
</evidence>
<feature type="binding site" evidence="9">
    <location>
        <position position="158"/>
    </location>
    <ligand>
        <name>orotate</name>
        <dbReference type="ChEBI" id="CHEBI:30839"/>
    </ligand>
</feature>
<feature type="domain" description="Phosphoribosyltransferase" evidence="10">
    <location>
        <begin position="37"/>
        <end position="168"/>
    </location>
</feature>
<dbReference type="PANTHER" id="PTHR46683">
    <property type="entry name" value="OROTATE PHOSPHORIBOSYLTRANSFERASE 1-RELATED"/>
    <property type="match status" value="1"/>
</dbReference>
<dbReference type="EMBL" id="DXEW01000005">
    <property type="protein sequence ID" value="HIX49847.1"/>
    <property type="molecule type" value="Genomic_DNA"/>
</dbReference>
<dbReference type="GO" id="GO:0005737">
    <property type="term" value="C:cytoplasm"/>
    <property type="evidence" value="ECO:0007669"/>
    <property type="project" value="TreeGrafter"/>
</dbReference>
<protein>
    <recommendedName>
        <fullName evidence="5 9">Orotate phosphoribosyltransferase</fullName>
        <shortName evidence="9">OPRT</shortName>
        <shortName evidence="9">OPRTase</shortName>
        <ecNumber evidence="5 9">2.4.2.10</ecNumber>
    </recommendedName>
</protein>
<dbReference type="GO" id="GO:0004588">
    <property type="term" value="F:orotate phosphoribosyltransferase activity"/>
    <property type="evidence" value="ECO:0007669"/>
    <property type="project" value="UniProtKB-UniRule"/>
</dbReference>
<keyword evidence="9" id="KW-0460">Magnesium</keyword>
<comment type="subunit">
    <text evidence="4 9">Homodimer.</text>
</comment>
<feature type="binding site" description="in other chain" evidence="9">
    <location>
        <begin position="71"/>
        <end position="72"/>
    </location>
    <ligand>
        <name>5-phospho-alpha-D-ribose 1-diphosphate</name>
        <dbReference type="ChEBI" id="CHEBI:58017"/>
        <note>ligand shared between dimeric partners</note>
    </ligand>
</feature>
<dbReference type="GO" id="GO:0046132">
    <property type="term" value="P:pyrimidine ribonucleoside biosynthetic process"/>
    <property type="evidence" value="ECO:0007669"/>
    <property type="project" value="TreeGrafter"/>
</dbReference>
<dbReference type="Gene3D" id="3.40.50.2020">
    <property type="match status" value="1"/>
</dbReference>
<evidence type="ECO:0000256" key="8">
    <source>
        <dbReference type="ARBA" id="ARBA00022975"/>
    </source>
</evidence>
<reference evidence="11" key="2">
    <citation type="submission" date="2021-04" db="EMBL/GenBank/DDBJ databases">
        <authorList>
            <person name="Gilroy R."/>
        </authorList>
    </citation>
    <scope>NUCLEOTIDE SEQUENCE</scope>
    <source>
        <strain evidence="11">2189</strain>
    </source>
</reference>
<feature type="binding site" evidence="9">
    <location>
        <position position="104"/>
    </location>
    <ligand>
        <name>5-phospho-alpha-D-ribose 1-diphosphate</name>
        <dbReference type="ChEBI" id="CHEBI:58017"/>
        <note>ligand shared between dimeric partners</note>
    </ligand>
</feature>
<dbReference type="GO" id="GO:0044205">
    <property type="term" value="P:'de novo' UMP biosynthetic process"/>
    <property type="evidence" value="ECO:0007669"/>
    <property type="project" value="UniProtKB-UniRule"/>
</dbReference>
<feature type="binding site" description="in other chain" evidence="9">
    <location>
        <begin position="125"/>
        <end position="133"/>
    </location>
    <ligand>
        <name>5-phospho-alpha-D-ribose 1-diphosphate</name>
        <dbReference type="ChEBI" id="CHEBI:58017"/>
        <note>ligand shared between dimeric partners</note>
    </ligand>
</feature>
<dbReference type="SUPFAM" id="SSF53271">
    <property type="entry name" value="PRTase-like"/>
    <property type="match status" value="1"/>
</dbReference>
<gene>
    <name evidence="9 11" type="primary">pyrE</name>
    <name evidence="11" type="ORF">H9851_00990</name>
</gene>
<proteinExistence type="inferred from homology"/>
<comment type="pathway">
    <text evidence="2 9">Pyrimidine metabolism; UMP biosynthesis via de novo pathway; UMP from orotate: step 1/2.</text>
</comment>
<dbReference type="InterPro" id="IPR023031">
    <property type="entry name" value="OPRT"/>
</dbReference>